<feature type="transmembrane region" description="Helical" evidence="1">
    <location>
        <begin position="167"/>
        <end position="190"/>
    </location>
</feature>
<evidence type="ECO:0000313" key="3">
    <source>
        <dbReference type="Proteomes" id="UP000660265"/>
    </source>
</evidence>
<reference evidence="3" key="1">
    <citation type="journal article" date="2019" name="Int. J. Syst. Evol. Microbiol.">
        <title>The Global Catalogue of Microorganisms (GCM) 10K type strain sequencing project: providing services to taxonomists for standard genome sequencing and annotation.</title>
        <authorList>
            <consortium name="The Broad Institute Genomics Platform"/>
            <consortium name="The Broad Institute Genome Sequencing Center for Infectious Disease"/>
            <person name="Wu L."/>
            <person name="Ma J."/>
        </authorList>
    </citation>
    <scope>NUCLEOTIDE SEQUENCE [LARGE SCALE GENOMIC DNA]</scope>
    <source>
        <strain evidence="3">CGMCC 4.7275</strain>
    </source>
</reference>
<accession>A0ABQ2E3T1</accession>
<name>A0ABQ2E3T1_9ACTN</name>
<gene>
    <name evidence="2" type="ORF">GCM10011583_26430</name>
</gene>
<organism evidence="2 3">
    <name type="scientific">Streptomyces camponoticapitis</name>
    <dbReference type="NCBI Taxonomy" id="1616125"/>
    <lineage>
        <taxon>Bacteria</taxon>
        <taxon>Bacillati</taxon>
        <taxon>Actinomycetota</taxon>
        <taxon>Actinomycetes</taxon>
        <taxon>Kitasatosporales</taxon>
        <taxon>Streptomycetaceae</taxon>
        <taxon>Streptomyces</taxon>
    </lineage>
</organism>
<evidence type="ECO:0000313" key="2">
    <source>
        <dbReference type="EMBL" id="GGJ93646.1"/>
    </source>
</evidence>
<protein>
    <submittedName>
        <fullName evidence="2">Uncharacterized protein</fullName>
    </submittedName>
</protein>
<keyword evidence="1" id="KW-0472">Membrane</keyword>
<feature type="transmembrane region" description="Helical" evidence="1">
    <location>
        <begin position="136"/>
        <end position="155"/>
    </location>
</feature>
<feature type="transmembrane region" description="Helical" evidence="1">
    <location>
        <begin position="47"/>
        <end position="65"/>
    </location>
</feature>
<proteinExistence type="predicted"/>
<feature type="transmembrane region" description="Helical" evidence="1">
    <location>
        <begin position="77"/>
        <end position="103"/>
    </location>
</feature>
<dbReference type="RefSeq" id="WP_189107614.1">
    <property type="nucleotide sequence ID" value="NZ_BMMV01000007.1"/>
</dbReference>
<comment type="caution">
    <text evidence="2">The sequence shown here is derived from an EMBL/GenBank/DDBJ whole genome shotgun (WGS) entry which is preliminary data.</text>
</comment>
<keyword evidence="1" id="KW-1133">Transmembrane helix</keyword>
<keyword evidence="3" id="KW-1185">Reference proteome</keyword>
<dbReference type="Proteomes" id="UP000660265">
    <property type="component" value="Unassembled WGS sequence"/>
</dbReference>
<sequence>MFRRAPLPPPPPPAHLRDWPDRESLLAERAAAMTELQRRGLSLVRMLRLWSLGLGAGLGWVLFSLGLGHFEDRTADYITGLVELGLALVVLVPAVIGAGFGVAKDRAVRERLDAWAELAPDPGSDHGLRAGTRSGVWLGMSVALCVIGLGLALTGGGQPDSAGLGEVAYLVGIGVIALVIGVLGALRVVLHQRWAGHVLSPAPERGRGGAHR</sequence>
<keyword evidence="1" id="KW-0812">Transmembrane</keyword>
<evidence type="ECO:0000256" key="1">
    <source>
        <dbReference type="SAM" id="Phobius"/>
    </source>
</evidence>
<dbReference type="EMBL" id="BMMV01000007">
    <property type="protein sequence ID" value="GGJ93646.1"/>
    <property type="molecule type" value="Genomic_DNA"/>
</dbReference>